<dbReference type="AlphaFoldDB" id="A0A512J2F9"/>
<feature type="compositionally biased region" description="Low complexity" evidence="1">
    <location>
        <begin position="143"/>
        <end position="160"/>
    </location>
</feature>
<feature type="compositionally biased region" description="Basic and acidic residues" evidence="1">
    <location>
        <begin position="165"/>
        <end position="197"/>
    </location>
</feature>
<feature type="compositionally biased region" description="Low complexity" evidence="1">
    <location>
        <begin position="221"/>
        <end position="233"/>
    </location>
</feature>
<feature type="region of interest" description="Disordered" evidence="1">
    <location>
        <begin position="24"/>
        <end position="52"/>
    </location>
</feature>
<sequence>MRLARVATALVGLLPLACALPAGAQQPPDQPAAQAAPASPRLARASRRPQAPSQPIMVYDARIEAGDLRISGSVRKGGTVVVMDDDISVMADRRGRFVFRLPYRPPTCVATLKADEDEREVVVASCAPEGPAGPQGQPGPTGPQGMAGLQGPPGPQGETGPRWEAGPKGDAGPKGEVGLRGESGPKGETGPRGEPGARGEAGPQGVPGQPGPAGSRGEPGAAASTASTSAPAPFRTVRTESCPPEGCRLACEEGEVFVSAYCLKGGSPVFTPLAAGPASATCPAEAAGMVGFCSRL</sequence>
<dbReference type="InterPro" id="IPR008160">
    <property type="entry name" value="Collagen"/>
</dbReference>
<dbReference type="GO" id="GO:0031012">
    <property type="term" value="C:extracellular matrix"/>
    <property type="evidence" value="ECO:0007669"/>
    <property type="project" value="TreeGrafter"/>
</dbReference>
<dbReference type="PANTHER" id="PTHR24023">
    <property type="entry name" value="COLLAGEN ALPHA"/>
    <property type="match status" value="1"/>
</dbReference>
<dbReference type="EMBL" id="BSPK01000060">
    <property type="protein sequence ID" value="GLS65024.1"/>
    <property type="molecule type" value="Genomic_DNA"/>
</dbReference>
<feature type="region of interest" description="Disordered" evidence="1">
    <location>
        <begin position="127"/>
        <end position="242"/>
    </location>
</feature>
<gene>
    <name evidence="4" type="ORF">GCM10007888_34050</name>
    <name evidence="3" type="ORF">MOX02_21840</name>
</gene>
<dbReference type="OrthoDB" id="7960055at2"/>
<evidence type="ECO:0008006" key="7">
    <source>
        <dbReference type="Google" id="ProtNLM"/>
    </source>
</evidence>
<dbReference type="Proteomes" id="UP000321960">
    <property type="component" value="Unassembled WGS sequence"/>
</dbReference>
<dbReference type="PANTHER" id="PTHR24023:SF1082">
    <property type="entry name" value="COLLAGEN TRIPLE HELIX REPEAT"/>
    <property type="match status" value="1"/>
</dbReference>
<dbReference type="RefSeq" id="WP_147025798.1">
    <property type="nucleotide sequence ID" value="NZ_BJZU01000035.1"/>
</dbReference>
<evidence type="ECO:0000313" key="6">
    <source>
        <dbReference type="Proteomes" id="UP001156856"/>
    </source>
</evidence>
<evidence type="ECO:0000313" key="5">
    <source>
        <dbReference type="Proteomes" id="UP000321960"/>
    </source>
</evidence>
<reference evidence="6" key="2">
    <citation type="journal article" date="2019" name="Int. J. Syst. Evol. Microbiol.">
        <title>The Global Catalogue of Microorganisms (GCM) 10K type strain sequencing project: providing services to taxonomists for standard genome sequencing and annotation.</title>
        <authorList>
            <consortium name="The Broad Institute Genomics Platform"/>
            <consortium name="The Broad Institute Genome Sequencing Center for Infectious Disease"/>
            <person name="Wu L."/>
            <person name="Ma J."/>
        </authorList>
    </citation>
    <scope>NUCLEOTIDE SEQUENCE [LARGE SCALE GENOMIC DNA]</scope>
    <source>
        <strain evidence="6">NBRC 107715</strain>
    </source>
</reference>
<keyword evidence="2" id="KW-0732">Signal</keyword>
<evidence type="ECO:0000313" key="4">
    <source>
        <dbReference type="EMBL" id="GLS65024.1"/>
    </source>
</evidence>
<evidence type="ECO:0000256" key="1">
    <source>
        <dbReference type="SAM" id="MobiDB-lite"/>
    </source>
</evidence>
<feature type="signal peptide" evidence="2">
    <location>
        <begin position="1"/>
        <end position="24"/>
    </location>
</feature>
<accession>A0A512J2F9</accession>
<protein>
    <recommendedName>
        <fullName evidence="7">Collagen-like protein</fullName>
    </recommendedName>
</protein>
<keyword evidence="6" id="KW-1185">Reference proteome</keyword>
<organism evidence="3 5">
    <name type="scientific">Methylobacterium oxalidis</name>
    <dbReference type="NCBI Taxonomy" id="944322"/>
    <lineage>
        <taxon>Bacteria</taxon>
        <taxon>Pseudomonadati</taxon>
        <taxon>Pseudomonadota</taxon>
        <taxon>Alphaproteobacteria</taxon>
        <taxon>Hyphomicrobiales</taxon>
        <taxon>Methylobacteriaceae</taxon>
        <taxon>Methylobacterium</taxon>
    </lineage>
</organism>
<dbReference type="Proteomes" id="UP001156856">
    <property type="component" value="Unassembled WGS sequence"/>
</dbReference>
<reference evidence="4" key="1">
    <citation type="journal article" date="2014" name="Int. J. Syst. Evol. Microbiol.">
        <title>Complete genome of a new Firmicutes species belonging to the dominant human colonic microbiota ('Ruminococcus bicirculans') reveals two chromosomes and a selective capacity to utilize plant glucans.</title>
        <authorList>
            <consortium name="NISC Comparative Sequencing Program"/>
            <person name="Wegmann U."/>
            <person name="Louis P."/>
            <person name="Goesmann A."/>
            <person name="Henrissat B."/>
            <person name="Duncan S.H."/>
            <person name="Flint H.J."/>
        </authorList>
    </citation>
    <scope>NUCLEOTIDE SEQUENCE</scope>
    <source>
        <strain evidence="4">NBRC 107715</strain>
    </source>
</reference>
<dbReference type="Pfam" id="PF01391">
    <property type="entry name" value="Collagen"/>
    <property type="match status" value="1"/>
</dbReference>
<reference evidence="4" key="4">
    <citation type="submission" date="2023-01" db="EMBL/GenBank/DDBJ databases">
        <title>Draft genome sequence of Methylobacterium oxalidis strain NBRC 107715.</title>
        <authorList>
            <person name="Sun Q."/>
            <person name="Mori K."/>
        </authorList>
    </citation>
    <scope>NUCLEOTIDE SEQUENCE</scope>
    <source>
        <strain evidence="4">NBRC 107715</strain>
    </source>
</reference>
<feature type="chain" id="PRO_5022209771" description="Collagen-like protein" evidence="2">
    <location>
        <begin position="25"/>
        <end position="296"/>
    </location>
</feature>
<reference evidence="3 5" key="3">
    <citation type="submission" date="2019-07" db="EMBL/GenBank/DDBJ databases">
        <title>Whole genome shotgun sequence of Methylobacterium oxalidis NBRC 107715.</title>
        <authorList>
            <person name="Hosoyama A."/>
            <person name="Uohara A."/>
            <person name="Ohji S."/>
            <person name="Ichikawa N."/>
        </authorList>
    </citation>
    <scope>NUCLEOTIDE SEQUENCE [LARGE SCALE GENOMIC DNA]</scope>
    <source>
        <strain evidence="3 5">NBRC 107715</strain>
    </source>
</reference>
<dbReference type="EMBL" id="BJZU01000035">
    <property type="protein sequence ID" value="GEP04146.1"/>
    <property type="molecule type" value="Genomic_DNA"/>
</dbReference>
<dbReference type="GO" id="GO:0005615">
    <property type="term" value="C:extracellular space"/>
    <property type="evidence" value="ECO:0007669"/>
    <property type="project" value="TreeGrafter"/>
</dbReference>
<evidence type="ECO:0000256" key="2">
    <source>
        <dbReference type="SAM" id="SignalP"/>
    </source>
</evidence>
<evidence type="ECO:0000313" key="3">
    <source>
        <dbReference type="EMBL" id="GEP04146.1"/>
    </source>
</evidence>
<proteinExistence type="predicted"/>
<dbReference type="InterPro" id="IPR050149">
    <property type="entry name" value="Collagen_superfamily"/>
</dbReference>
<comment type="caution">
    <text evidence="3">The sequence shown here is derived from an EMBL/GenBank/DDBJ whole genome shotgun (WGS) entry which is preliminary data.</text>
</comment>
<name>A0A512J2F9_9HYPH</name>